<dbReference type="AlphaFoldDB" id="A0A7S1WTG7"/>
<dbReference type="Gene3D" id="1.10.238.10">
    <property type="entry name" value="EF-hand"/>
    <property type="match status" value="1"/>
</dbReference>
<dbReference type="PROSITE" id="PS00018">
    <property type="entry name" value="EF_HAND_1"/>
    <property type="match status" value="1"/>
</dbReference>
<feature type="transmembrane region" description="Helical" evidence="7">
    <location>
        <begin position="129"/>
        <end position="152"/>
    </location>
</feature>
<evidence type="ECO:0000256" key="6">
    <source>
        <dbReference type="SAM" id="MobiDB-lite"/>
    </source>
</evidence>
<comment type="subcellular location">
    <subcellularLocation>
        <location evidence="1">Membrane</location>
        <topology evidence="1">Multi-pass membrane protein</topology>
    </subcellularLocation>
</comment>
<evidence type="ECO:0000256" key="1">
    <source>
        <dbReference type="ARBA" id="ARBA00004141"/>
    </source>
</evidence>
<evidence type="ECO:0000313" key="9">
    <source>
        <dbReference type="EMBL" id="CAD9187106.1"/>
    </source>
</evidence>
<evidence type="ECO:0000256" key="7">
    <source>
        <dbReference type="SAM" id="Phobius"/>
    </source>
</evidence>
<dbReference type="PANTHER" id="PTHR10037:SF62">
    <property type="entry name" value="SODIUM CHANNEL PROTEIN 60E"/>
    <property type="match status" value="1"/>
</dbReference>
<protein>
    <recommendedName>
        <fullName evidence="8">Ion transport domain-containing protein</fullName>
    </recommendedName>
</protein>
<sequence>MGAETNVRLFTVLRALRVVRLIRLVRTLPAFRELWLLVGGLANSMKALGWVALIALALLYVGGIIVTTEIGQNHRVYGVGPSYDGEIWPYEKYFGDVPTSMFSLFQVMTMDGWCDDIVRHVIHRQPAMGLFFVAFLFVVAFGLVNVVIGIIVENTLAAAQVSDRRAEVELGRTRRHAVEALTDLLVRSDSSRTGEISMQELQVAYESAIVKDLFKKIGLTMQEAKNLFSLLDYERRGRVELKRFANSCRELVGGAKRRDIAQVEITVGTLARHLEQLDGQFSKIEAEVGSITAMADAFVDKTVRTLTGFNGDPRQHLQSSGAPGRPSGAAAQ</sequence>
<name>A0A7S1WTG7_ALECA</name>
<dbReference type="Gene3D" id="1.10.287.70">
    <property type="match status" value="1"/>
</dbReference>
<dbReference type="Pfam" id="PF00520">
    <property type="entry name" value="Ion_trans"/>
    <property type="match status" value="1"/>
</dbReference>
<proteinExistence type="predicted"/>
<dbReference type="SUPFAM" id="SSF81324">
    <property type="entry name" value="Voltage-gated potassium channels"/>
    <property type="match status" value="1"/>
</dbReference>
<dbReference type="EMBL" id="HBGE01107099">
    <property type="protein sequence ID" value="CAD9187106.1"/>
    <property type="molecule type" value="Transcribed_RNA"/>
</dbReference>
<evidence type="ECO:0000256" key="2">
    <source>
        <dbReference type="ARBA" id="ARBA00022692"/>
    </source>
</evidence>
<dbReference type="PANTHER" id="PTHR10037">
    <property type="entry name" value="VOLTAGE-GATED CATION CHANNEL CALCIUM AND SODIUM"/>
    <property type="match status" value="1"/>
</dbReference>
<dbReference type="InterPro" id="IPR018247">
    <property type="entry name" value="EF_Hand_1_Ca_BS"/>
</dbReference>
<dbReference type="SUPFAM" id="SSF47473">
    <property type="entry name" value="EF-hand"/>
    <property type="match status" value="1"/>
</dbReference>
<evidence type="ECO:0000259" key="8">
    <source>
        <dbReference type="Pfam" id="PF00520"/>
    </source>
</evidence>
<accession>A0A7S1WTG7</accession>
<feature type="transmembrane region" description="Helical" evidence="7">
    <location>
        <begin position="47"/>
        <end position="66"/>
    </location>
</feature>
<dbReference type="InterPro" id="IPR005821">
    <property type="entry name" value="Ion_trans_dom"/>
</dbReference>
<keyword evidence="5 7" id="KW-0472">Membrane</keyword>
<keyword evidence="4 7" id="KW-1133">Transmembrane helix</keyword>
<feature type="domain" description="Ion transport" evidence="8">
    <location>
        <begin position="7"/>
        <end position="154"/>
    </location>
</feature>
<reference evidence="9" key="1">
    <citation type="submission" date="2021-01" db="EMBL/GenBank/DDBJ databases">
        <authorList>
            <person name="Corre E."/>
            <person name="Pelletier E."/>
            <person name="Niang G."/>
            <person name="Scheremetjew M."/>
            <person name="Finn R."/>
            <person name="Kale V."/>
            <person name="Holt S."/>
            <person name="Cochrane G."/>
            <person name="Meng A."/>
            <person name="Brown T."/>
            <person name="Cohen L."/>
        </authorList>
    </citation>
    <scope>NUCLEOTIDE SEQUENCE</scope>
    <source>
        <strain evidence="9">OF101</strain>
    </source>
</reference>
<organism evidence="9">
    <name type="scientific">Alexandrium catenella</name>
    <name type="common">Red tide dinoflagellate</name>
    <name type="synonym">Gonyaulax catenella</name>
    <dbReference type="NCBI Taxonomy" id="2925"/>
    <lineage>
        <taxon>Eukaryota</taxon>
        <taxon>Sar</taxon>
        <taxon>Alveolata</taxon>
        <taxon>Dinophyceae</taxon>
        <taxon>Gonyaulacales</taxon>
        <taxon>Pyrocystaceae</taxon>
        <taxon>Alexandrium</taxon>
    </lineage>
</organism>
<feature type="region of interest" description="Disordered" evidence="6">
    <location>
        <begin position="309"/>
        <end position="332"/>
    </location>
</feature>
<dbReference type="GO" id="GO:0005248">
    <property type="term" value="F:voltage-gated sodium channel activity"/>
    <property type="evidence" value="ECO:0007669"/>
    <property type="project" value="TreeGrafter"/>
</dbReference>
<evidence type="ECO:0000256" key="4">
    <source>
        <dbReference type="ARBA" id="ARBA00022989"/>
    </source>
</evidence>
<feature type="compositionally biased region" description="Low complexity" evidence="6">
    <location>
        <begin position="319"/>
        <end position="332"/>
    </location>
</feature>
<gene>
    <name evidence="9" type="ORF">ACAT0790_LOCUS63880</name>
</gene>
<keyword evidence="2 7" id="KW-0812">Transmembrane</keyword>
<dbReference type="InterPro" id="IPR043203">
    <property type="entry name" value="VGCC_Ca_Na"/>
</dbReference>
<evidence type="ECO:0000256" key="3">
    <source>
        <dbReference type="ARBA" id="ARBA00022837"/>
    </source>
</evidence>
<dbReference type="GO" id="GO:0001518">
    <property type="term" value="C:voltage-gated sodium channel complex"/>
    <property type="evidence" value="ECO:0007669"/>
    <property type="project" value="TreeGrafter"/>
</dbReference>
<evidence type="ECO:0000256" key="5">
    <source>
        <dbReference type="ARBA" id="ARBA00023136"/>
    </source>
</evidence>
<dbReference type="InterPro" id="IPR011992">
    <property type="entry name" value="EF-hand-dom_pair"/>
</dbReference>
<keyword evidence="3" id="KW-0106">Calcium</keyword>